<feature type="domain" description="Histone acetyl transferase HAT1 N-terminal" evidence="8">
    <location>
        <begin position="122"/>
        <end position="284"/>
    </location>
</feature>
<comment type="similarity">
    <text evidence="1">Belongs to the HAT1 family.</text>
</comment>
<organism evidence="9">
    <name type="scientific">Mucochytrium quahogii</name>
    <dbReference type="NCBI Taxonomy" id="96639"/>
    <lineage>
        <taxon>Eukaryota</taxon>
        <taxon>Sar</taxon>
        <taxon>Stramenopiles</taxon>
        <taxon>Bigyra</taxon>
        <taxon>Labyrinthulomycetes</taxon>
        <taxon>Thraustochytrida</taxon>
        <taxon>Thraustochytriidae</taxon>
        <taxon>Mucochytrium</taxon>
    </lineage>
</organism>
<feature type="compositionally biased region" description="Basic and acidic residues" evidence="6">
    <location>
        <begin position="1"/>
        <end position="30"/>
    </location>
</feature>
<dbReference type="InterPro" id="IPR017380">
    <property type="entry name" value="Hist_AcTrfase_B-typ_cat-su"/>
</dbReference>
<gene>
    <name evidence="9" type="ORF">QSP1433_LOCUS8387</name>
</gene>
<dbReference type="EC" id="2.3.1.48" evidence="2"/>
<dbReference type="PANTHER" id="PTHR12046">
    <property type="entry name" value="HISTONE ACETYLTRANSFERASE TYPE B CATALYTIC SUBUNIT"/>
    <property type="match status" value="1"/>
</dbReference>
<keyword evidence="3" id="KW-0808">Transferase</keyword>
<proteinExistence type="inferred from homology"/>
<dbReference type="AlphaFoldDB" id="A0A7S2RYZ9"/>
<dbReference type="Pfam" id="PF10394">
    <property type="entry name" value="Hat1_N"/>
    <property type="match status" value="1"/>
</dbReference>
<evidence type="ECO:0000256" key="3">
    <source>
        <dbReference type="ARBA" id="ARBA00022679"/>
    </source>
</evidence>
<evidence type="ECO:0000256" key="6">
    <source>
        <dbReference type="SAM" id="MobiDB-lite"/>
    </source>
</evidence>
<dbReference type="EMBL" id="HBHK01013338">
    <property type="protein sequence ID" value="CAD9684311.1"/>
    <property type="molecule type" value="Transcribed_RNA"/>
</dbReference>
<dbReference type="InterPro" id="IPR037113">
    <property type="entry name" value="Hat1_N_sf"/>
</dbReference>
<evidence type="ECO:0000259" key="7">
    <source>
        <dbReference type="Pfam" id="PF00583"/>
    </source>
</evidence>
<dbReference type="Gene3D" id="3.40.630.30">
    <property type="match status" value="1"/>
</dbReference>
<feature type="domain" description="N-acetyltransferase" evidence="7">
    <location>
        <begin position="292"/>
        <end position="360"/>
    </location>
</feature>
<dbReference type="Gene3D" id="3.90.360.10">
    <property type="entry name" value="Histone acetyl transferase 1 (HAT1), N-terminal domain"/>
    <property type="match status" value="1"/>
</dbReference>
<feature type="region of interest" description="Disordered" evidence="6">
    <location>
        <begin position="1"/>
        <end position="46"/>
    </location>
</feature>
<comment type="catalytic activity">
    <reaction evidence="5">
        <text>L-lysyl-[protein] + acetyl-CoA = N(6)-acetyl-L-lysyl-[protein] + CoA + H(+)</text>
        <dbReference type="Rhea" id="RHEA:45948"/>
        <dbReference type="Rhea" id="RHEA-COMP:9752"/>
        <dbReference type="Rhea" id="RHEA-COMP:10731"/>
        <dbReference type="ChEBI" id="CHEBI:15378"/>
        <dbReference type="ChEBI" id="CHEBI:29969"/>
        <dbReference type="ChEBI" id="CHEBI:57287"/>
        <dbReference type="ChEBI" id="CHEBI:57288"/>
        <dbReference type="ChEBI" id="CHEBI:61930"/>
        <dbReference type="EC" id="2.3.1.48"/>
    </reaction>
</comment>
<dbReference type="InterPro" id="IPR000182">
    <property type="entry name" value="GNAT_dom"/>
</dbReference>
<dbReference type="Pfam" id="PF00583">
    <property type="entry name" value="Acetyltransf_1"/>
    <property type="match status" value="1"/>
</dbReference>
<evidence type="ECO:0000256" key="4">
    <source>
        <dbReference type="ARBA" id="ARBA00023315"/>
    </source>
</evidence>
<dbReference type="GO" id="GO:0000781">
    <property type="term" value="C:chromosome, telomeric region"/>
    <property type="evidence" value="ECO:0007669"/>
    <property type="project" value="GOC"/>
</dbReference>
<evidence type="ECO:0000256" key="1">
    <source>
        <dbReference type="ARBA" id="ARBA00010543"/>
    </source>
</evidence>
<dbReference type="InterPro" id="IPR019467">
    <property type="entry name" value="Hat1_N"/>
</dbReference>
<protein>
    <recommendedName>
        <fullName evidence="2">histone acetyltransferase</fullName>
        <ecNumber evidence="2">2.3.1.48</ecNumber>
    </recommendedName>
</protein>
<reference evidence="9" key="1">
    <citation type="submission" date="2021-01" db="EMBL/GenBank/DDBJ databases">
        <authorList>
            <person name="Corre E."/>
            <person name="Pelletier E."/>
            <person name="Niang G."/>
            <person name="Scheremetjew M."/>
            <person name="Finn R."/>
            <person name="Kale V."/>
            <person name="Holt S."/>
            <person name="Cochrane G."/>
            <person name="Meng A."/>
            <person name="Brown T."/>
            <person name="Cohen L."/>
        </authorList>
    </citation>
    <scope>NUCLEOTIDE SEQUENCE</scope>
    <source>
        <strain evidence="9">NY070348D</strain>
    </source>
</reference>
<keyword evidence="4" id="KW-0012">Acyltransferase</keyword>
<dbReference type="GO" id="GO:0005634">
    <property type="term" value="C:nucleus"/>
    <property type="evidence" value="ECO:0007669"/>
    <property type="project" value="InterPro"/>
</dbReference>
<accession>A0A7S2RYZ9</accession>
<evidence type="ECO:0000256" key="5">
    <source>
        <dbReference type="ARBA" id="ARBA00048017"/>
    </source>
</evidence>
<dbReference type="GO" id="GO:0031509">
    <property type="term" value="P:subtelomeric heterochromatin formation"/>
    <property type="evidence" value="ECO:0007669"/>
    <property type="project" value="InterPro"/>
</dbReference>
<evidence type="ECO:0000259" key="8">
    <source>
        <dbReference type="Pfam" id="PF10394"/>
    </source>
</evidence>
<evidence type="ECO:0000256" key="2">
    <source>
        <dbReference type="ARBA" id="ARBA00013184"/>
    </source>
</evidence>
<dbReference type="InterPro" id="IPR016181">
    <property type="entry name" value="Acyl_CoA_acyltransferase"/>
</dbReference>
<sequence>MDGANIERGESSELRCKKRNDRNSNDRRTSQQDVNQGVKQAETKEKVSASDILQNVLKKRKIEMHDCSQGNGVDKGAAMDILKAMLEKNPQVVAGLADDSEQSDTDGNVDRVIPDDFPQDYVMEATKCVQINLDGRENSINPVFAHQVFPRDRYIIGFKGLRIEFSYTKRWRVYVKIEFEDKLTKSEGATWTTDFLDSDLDKLIQKSGINPIYGKEESLTFDEKTFEAWKIADRSENPPSCEIWSNNNQGDALVQLYQFRTVNSTEESKVLLSRVQAMSLWWIETSEQTNAEDPRWKLYIAVVGGDTIAGFTSLFEFTNPMRGSSPHTWRVCQSMVVPFFQKRGIGREMMERLYSDAISDSQVFEVTVEDPCPEFVKMRDCIETYLCCKYIALPSPLQVYPEGLVPKYVAETIQSDLKLTLKQVQRCYEILRLSKLDESDEETFRRFRLDVKRRLFSDNVEDVQGKPKSELKANLSLLFESLHQEYRGVVSSLVSKSLNVLERI</sequence>
<evidence type="ECO:0000313" key="9">
    <source>
        <dbReference type="EMBL" id="CAD9684311.1"/>
    </source>
</evidence>
<name>A0A7S2RYZ9_9STRA</name>
<dbReference type="SUPFAM" id="SSF55729">
    <property type="entry name" value="Acyl-CoA N-acyltransferases (Nat)"/>
    <property type="match status" value="1"/>
</dbReference>
<dbReference type="GO" id="GO:0004402">
    <property type="term" value="F:histone acetyltransferase activity"/>
    <property type="evidence" value="ECO:0007669"/>
    <property type="project" value="InterPro"/>
</dbReference>
<dbReference type="CDD" id="cd04301">
    <property type="entry name" value="NAT_SF"/>
    <property type="match status" value="1"/>
</dbReference>